<dbReference type="PROSITE" id="PS50263">
    <property type="entry name" value="CN_HYDROLASE"/>
    <property type="match status" value="1"/>
</dbReference>
<keyword evidence="3" id="KW-0378">Hydrolase</keyword>
<name>A0A2N3QFH4_9BIFI</name>
<dbReference type="GO" id="GO:0016787">
    <property type="term" value="F:hydrolase activity"/>
    <property type="evidence" value="ECO:0007669"/>
    <property type="project" value="UniProtKB-KW"/>
</dbReference>
<dbReference type="Gene3D" id="3.60.110.10">
    <property type="entry name" value="Carbon-nitrogen hydrolase"/>
    <property type="match status" value="1"/>
</dbReference>
<dbReference type="CDD" id="cd07197">
    <property type="entry name" value="nitrilase"/>
    <property type="match status" value="1"/>
</dbReference>
<sequence>MRLNIALLQLLPGHTLDEQLRKGKTACEHAKREGAHIALFPEMWSDGYALPQDRRELERLAVGADSEFVREFSELAARLDMAIGITFLERHDPNPLNSMILFDRHGADVLHYSKVHTCAFDLEHVLDAGNEWRVADLDVGCCTVRVGAMICFDREFPESARILMLDGAEVILAPNACPMEINRLSALRTRAYENMLAIATCNYPQGQPDCNGHSTVFDGIAWYRDEPHSRDMCVFEAPEQEGVYLARIDLDQLRDFRSHEVNGAKYRRPSTYGLLRETVGSMVEAGADRSDA</sequence>
<dbReference type="PANTHER" id="PTHR23088:SF27">
    <property type="entry name" value="DEAMINATED GLUTATHIONE AMIDASE"/>
    <property type="match status" value="1"/>
</dbReference>
<evidence type="ECO:0000256" key="1">
    <source>
        <dbReference type="ARBA" id="ARBA00010613"/>
    </source>
</evidence>
<feature type="domain" description="CN hydrolase" evidence="2">
    <location>
        <begin position="1"/>
        <end position="250"/>
    </location>
</feature>
<comment type="similarity">
    <text evidence="1">Belongs to the carbon-nitrogen hydrolase superfamily. NIT1/NIT2 family.</text>
</comment>
<dbReference type="RefSeq" id="WP_101430174.1">
    <property type="nucleotide sequence ID" value="NZ_PCGZ01000009.1"/>
</dbReference>
<dbReference type="InterPro" id="IPR003010">
    <property type="entry name" value="C-N_Hydrolase"/>
</dbReference>
<evidence type="ECO:0000313" key="3">
    <source>
        <dbReference type="EMBL" id="PKU89428.1"/>
    </source>
</evidence>
<accession>A0A2N3QFH4</accession>
<gene>
    <name evidence="3" type="ORF">CQR46_1402</name>
</gene>
<dbReference type="PANTHER" id="PTHR23088">
    <property type="entry name" value="NITRILASE-RELATED"/>
    <property type="match status" value="1"/>
</dbReference>
<proteinExistence type="inferred from homology"/>
<dbReference type="Pfam" id="PF00795">
    <property type="entry name" value="CN_hydrolase"/>
    <property type="match status" value="1"/>
</dbReference>
<dbReference type="EMBL" id="PCGZ01000009">
    <property type="protein sequence ID" value="PKU89428.1"/>
    <property type="molecule type" value="Genomic_DNA"/>
</dbReference>
<dbReference type="InterPro" id="IPR036526">
    <property type="entry name" value="C-N_Hydrolase_sf"/>
</dbReference>
<evidence type="ECO:0000259" key="2">
    <source>
        <dbReference type="PROSITE" id="PS50263"/>
    </source>
</evidence>
<dbReference type="AlphaFoldDB" id="A0A2N3QFH4"/>
<protein>
    <submittedName>
        <fullName evidence="3">Carbon-nitrogen hydrolase</fullName>
    </submittedName>
</protein>
<dbReference type="Proteomes" id="UP000233730">
    <property type="component" value="Unassembled WGS sequence"/>
</dbReference>
<reference evidence="3 4" key="1">
    <citation type="submission" date="2017-10" db="EMBL/GenBank/DDBJ databases">
        <title>Bifidobacterium genomics.</title>
        <authorList>
            <person name="Lugli G.A."/>
            <person name="Milani C."/>
            <person name="Mancabelli L."/>
        </authorList>
    </citation>
    <scope>NUCLEOTIDE SEQUENCE [LARGE SCALE GENOMIC DNA]</scope>
    <source>
        <strain evidence="3 4">1524B</strain>
    </source>
</reference>
<organism evidence="3 4">
    <name type="scientific">Bifidobacterium pseudolongum subsp. globosum</name>
    <dbReference type="NCBI Taxonomy" id="1690"/>
    <lineage>
        <taxon>Bacteria</taxon>
        <taxon>Bacillati</taxon>
        <taxon>Actinomycetota</taxon>
        <taxon>Actinomycetes</taxon>
        <taxon>Bifidobacteriales</taxon>
        <taxon>Bifidobacteriaceae</taxon>
        <taxon>Bifidobacterium</taxon>
    </lineage>
</organism>
<evidence type="ECO:0000313" key="4">
    <source>
        <dbReference type="Proteomes" id="UP000233730"/>
    </source>
</evidence>
<dbReference type="SUPFAM" id="SSF56317">
    <property type="entry name" value="Carbon-nitrogen hydrolase"/>
    <property type="match status" value="1"/>
</dbReference>
<comment type="caution">
    <text evidence="3">The sequence shown here is derived from an EMBL/GenBank/DDBJ whole genome shotgun (WGS) entry which is preliminary data.</text>
</comment>